<keyword evidence="1" id="KW-0812">Transmembrane</keyword>
<gene>
    <name evidence="2" type="ORF">M409DRAFT_18113</name>
</gene>
<name>A0A6A6CXN9_ZASCE</name>
<proteinExistence type="predicted"/>
<dbReference type="GeneID" id="54557636"/>
<reference evidence="2" key="1">
    <citation type="journal article" date="2020" name="Stud. Mycol.">
        <title>101 Dothideomycetes genomes: a test case for predicting lifestyles and emergence of pathogens.</title>
        <authorList>
            <person name="Haridas S."/>
            <person name="Albert R."/>
            <person name="Binder M."/>
            <person name="Bloem J."/>
            <person name="Labutti K."/>
            <person name="Salamov A."/>
            <person name="Andreopoulos B."/>
            <person name="Baker S."/>
            <person name="Barry K."/>
            <person name="Bills G."/>
            <person name="Bluhm B."/>
            <person name="Cannon C."/>
            <person name="Castanera R."/>
            <person name="Culley D."/>
            <person name="Daum C."/>
            <person name="Ezra D."/>
            <person name="Gonzalez J."/>
            <person name="Henrissat B."/>
            <person name="Kuo A."/>
            <person name="Liang C."/>
            <person name="Lipzen A."/>
            <person name="Lutzoni F."/>
            <person name="Magnuson J."/>
            <person name="Mondo S."/>
            <person name="Nolan M."/>
            <person name="Ohm R."/>
            <person name="Pangilinan J."/>
            <person name="Park H.-J."/>
            <person name="Ramirez L."/>
            <person name="Alfaro M."/>
            <person name="Sun H."/>
            <person name="Tritt A."/>
            <person name="Yoshinaga Y."/>
            <person name="Zwiers L.-H."/>
            <person name="Turgeon B."/>
            <person name="Goodwin S."/>
            <person name="Spatafora J."/>
            <person name="Crous P."/>
            <person name="Grigoriev I."/>
        </authorList>
    </citation>
    <scope>NUCLEOTIDE SEQUENCE</scope>
    <source>
        <strain evidence="2">ATCC 36951</strain>
    </source>
</reference>
<protein>
    <submittedName>
        <fullName evidence="2">Uncharacterized protein</fullName>
    </submittedName>
</protein>
<feature type="transmembrane region" description="Helical" evidence="1">
    <location>
        <begin position="314"/>
        <end position="337"/>
    </location>
</feature>
<keyword evidence="1" id="KW-1133">Transmembrane helix</keyword>
<dbReference type="Pfam" id="PF06687">
    <property type="entry name" value="SUR7"/>
    <property type="match status" value="1"/>
</dbReference>
<dbReference type="OrthoDB" id="4159154at2759"/>
<dbReference type="AlphaFoldDB" id="A0A6A6CXN9"/>
<dbReference type="InterPro" id="IPR052413">
    <property type="entry name" value="SUR7_domain"/>
</dbReference>
<evidence type="ECO:0000313" key="2">
    <source>
        <dbReference type="EMBL" id="KAF2171881.1"/>
    </source>
</evidence>
<dbReference type="InterPro" id="IPR009571">
    <property type="entry name" value="SUR7/Rim9-like_fungi"/>
</dbReference>
<dbReference type="RefSeq" id="XP_033672770.1">
    <property type="nucleotide sequence ID" value="XM_033804364.1"/>
</dbReference>
<dbReference type="Proteomes" id="UP000799537">
    <property type="component" value="Unassembled WGS sequence"/>
</dbReference>
<keyword evidence="3" id="KW-1185">Reference proteome</keyword>
<sequence>MPFSDFHKHGRFQPLAILPLLVLMTAFILSFLCVFAGHKPGFMDNYPIFTLNVTRMGQNLIQELDGKILSLDFNVSDIMKRSGPELVPTTVILAPTTMITVAPRGIDDLVGEATSKFGEVKSDVGGKVSSVASAVESKATSVGGMVASAVSEAFESAQTAVVKAVNETYDDFMDELHLSGFYAIHLLTTCSGEYAWPNGTNLTVGESGFSTNNTVQRINDCDSNSFINPVSLVRVLYEIGIFFTGCAFLTAILGLVRFSRKVALLNMLVTLPALCFIGIASAATHGISAGAAGLVNFVGKGIGIAGYAGGKFMALTWATTILLLVNMGLWAILCFIGERNFFARGERQTKEGGSARDASLDGDEMTVRHPHIDNFLNAHKGQHY</sequence>
<dbReference type="GO" id="GO:0031505">
    <property type="term" value="P:fungal-type cell wall organization"/>
    <property type="evidence" value="ECO:0007669"/>
    <property type="project" value="TreeGrafter"/>
</dbReference>
<dbReference type="PANTHER" id="PTHR28019:SF7">
    <property type="entry name" value="SUR7 PROTEIN"/>
    <property type="match status" value="1"/>
</dbReference>
<keyword evidence="1" id="KW-0472">Membrane</keyword>
<dbReference type="GO" id="GO:0005886">
    <property type="term" value="C:plasma membrane"/>
    <property type="evidence" value="ECO:0007669"/>
    <property type="project" value="InterPro"/>
</dbReference>
<accession>A0A6A6CXN9</accession>
<feature type="transmembrane region" description="Helical" evidence="1">
    <location>
        <begin position="235"/>
        <end position="256"/>
    </location>
</feature>
<evidence type="ECO:0000256" key="1">
    <source>
        <dbReference type="SAM" id="Phobius"/>
    </source>
</evidence>
<feature type="transmembrane region" description="Helical" evidence="1">
    <location>
        <begin position="12"/>
        <end position="36"/>
    </location>
</feature>
<evidence type="ECO:0000313" key="3">
    <source>
        <dbReference type="Proteomes" id="UP000799537"/>
    </source>
</evidence>
<dbReference type="PANTHER" id="PTHR28019">
    <property type="entry name" value="CELL MEMBRANE PROTEIN YLR413W-RELATED"/>
    <property type="match status" value="1"/>
</dbReference>
<organism evidence="2 3">
    <name type="scientific">Zasmidium cellare ATCC 36951</name>
    <dbReference type="NCBI Taxonomy" id="1080233"/>
    <lineage>
        <taxon>Eukaryota</taxon>
        <taxon>Fungi</taxon>
        <taxon>Dikarya</taxon>
        <taxon>Ascomycota</taxon>
        <taxon>Pezizomycotina</taxon>
        <taxon>Dothideomycetes</taxon>
        <taxon>Dothideomycetidae</taxon>
        <taxon>Mycosphaerellales</taxon>
        <taxon>Mycosphaerellaceae</taxon>
        <taxon>Zasmidium</taxon>
    </lineage>
</organism>
<dbReference type="GO" id="GO:0051285">
    <property type="term" value="C:cell cortex of cell tip"/>
    <property type="evidence" value="ECO:0007669"/>
    <property type="project" value="TreeGrafter"/>
</dbReference>
<dbReference type="EMBL" id="ML993582">
    <property type="protein sequence ID" value="KAF2171881.1"/>
    <property type="molecule type" value="Genomic_DNA"/>
</dbReference>
<feature type="transmembrane region" description="Helical" evidence="1">
    <location>
        <begin position="262"/>
        <end position="280"/>
    </location>
</feature>